<evidence type="ECO:0000313" key="13">
    <source>
        <dbReference type="EMBL" id="SKC42798.1"/>
    </source>
</evidence>
<keyword evidence="5" id="KW-0547">Nucleotide-binding</keyword>
<evidence type="ECO:0000259" key="12">
    <source>
        <dbReference type="Pfam" id="PF07730"/>
    </source>
</evidence>
<dbReference type="InterPro" id="IPR003594">
    <property type="entry name" value="HATPase_dom"/>
</dbReference>
<dbReference type="InterPro" id="IPR036890">
    <property type="entry name" value="HATPase_C_sf"/>
</dbReference>
<feature type="transmembrane region" description="Helical" evidence="10">
    <location>
        <begin position="73"/>
        <end position="93"/>
    </location>
</feature>
<evidence type="ECO:0000313" key="14">
    <source>
        <dbReference type="Proteomes" id="UP000189777"/>
    </source>
</evidence>
<dbReference type="RefSeq" id="WP_079571484.1">
    <property type="nucleotide sequence ID" value="NZ_FUZQ01000001.1"/>
</dbReference>
<keyword evidence="4" id="KW-0808">Transferase</keyword>
<keyword evidence="14" id="KW-1185">Reference proteome</keyword>
<dbReference type="Gene3D" id="3.30.565.10">
    <property type="entry name" value="Histidine kinase-like ATPase, C-terminal domain"/>
    <property type="match status" value="1"/>
</dbReference>
<evidence type="ECO:0000256" key="2">
    <source>
        <dbReference type="ARBA" id="ARBA00012438"/>
    </source>
</evidence>
<dbReference type="CDD" id="cd16917">
    <property type="entry name" value="HATPase_UhpB-NarQ-NarX-like"/>
    <property type="match status" value="1"/>
</dbReference>
<evidence type="ECO:0000256" key="3">
    <source>
        <dbReference type="ARBA" id="ARBA00022553"/>
    </source>
</evidence>
<dbReference type="SUPFAM" id="SSF55874">
    <property type="entry name" value="ATPase domain of HSP90 chaperone/DNA topoisomerase II/histidine kinase"/>
    <property type="match status" value="1"/>
</dbReference>
<sequence>MTSTGTLHPAAEARGAWAADAPCPPPAPGPPRVPRGVLVSSWVLVAVLTVAATAAVITATPVPGAVVGTTPQVPAAVDISVAVAAVALVPLLFTRRSVAAAVGLAVLAAVSGAATPAATVGTLQVARWYPVRTAAWVAGAGVLGHAVQALWRPVSLPLGWWLLCDVAVHAALFGWGAYGRERALVLWSLRDRARRAEAEQERRVAEARTAERTRIAREMHDTLAHRLSLLAATAGAMEYRPDADPTALAAAAGRVRAGVSDALEDLRQVIRLLRAGPDDLGPVPGLDDVRRLVDDARAAGNDVGYERTGDDTPPAAVATAVFRVVQEGLTNARRHAPGAAVRVTVATAPGEVRVRVADDGARPGSAPPEGAGTGTGTGLVGLRERATLLGGTLTSGPAPGPDASRGFGVEAWLPWDA</sequence>
<keyword evidence="7" id="KW-0067">ATP-binding</keyword>
<dbReference type="InterPro" id="IPR050482">
    <property type="entry name" value="Sensor_HK_TwoCompSys"/>
</dbReference>
<feature type="transmembrane region" description="Helical" evidence="10">
    <location>
        <begin position="133"/>
        <end position="152"/>
    </location>
</feature>
<dbReference type="GO" id="GO:0005524">
    <property type="term" value="F:ATP binding"/>
    <property type="evidence" value="ECO:0007669"/>
    <property type="project" value="UniProtKB-KW"/>
</dbReference>
<keyword evidence="6 13" id="KW-0418">Kinase</keyword>
<dbReference type="AlphaFoldDB" id="A0A1T5IV04"/>
<evidence type="ECO:0000256" key="1">
    <source>
        <dbReference type="ARBA" id="ARBA00000085"/>
    </source>
</evidence>
<evidence type="ECO:0000256" key="7">
    <source>
        <dbReference type="ARBA" id="ARBA00022840"/>
    </source>
</evidence>
<name>A0A1T5IV04_9MICO</name>
<feature type="domain" description="Histidine kinase/HSP90-like ATPase" evidence="11">
    <location>
        <begin position="318"/>
        <end position="414"/>
    </location>
</feature>
<keyword evidence="10" id="KW-0472">Membrane</keyword>
<feature type="domain" description="Signal transduction histidine kinase subgroup 3 dimerisation and phosphoacceptor" evidence="12">
    <location>
        <begin position="211"/>
        <end position="275"/>
    </location>
</feature>
<dbReference type="STRING" id="526729.SAMN04324258_0928"/>
<dbReference type="Pfam" id="PF07730">
    <property type="entry name" value="HisKA_3"/>
    <property type="match status" value="1"/>
</dbReference>
<evidence type="ECO:0000256" key="8">
    <source>
        <dbReference type="ARBA" id="ARBA00023012"/>
    </source>
</evidence>
<dbReference type="Proteomes" id="UP000189777">
    <property type="component" value="Unassembled WGS sequence"/>
</dbReference>
<dbReference type="OrthoDB" id="227596at2"/>
<keyword evidence="8" id="KW-0902">Two-component regulatory system</keyword>
<proteinExistence type="predicted"/>
<keyword evidence="10" id="KW-1133">Transmembrane helix</keyword>
<dbReference type="GO" id="GO:0046983">
    <property type="term" value="F:protein dimerization activity"/>
    <property type="evidence" value="ECO:0007669"/>
    <property type="project" value="InterPro"/>
</dbReference>
<organism evidence="13 14">
    <name type="scientific">Krasilnikoviella flava</name>
    <dbReference type="NCBI Taxonomy" id="526729"/>
    <lineage>
        <taxon>Bacteria</taxon>
        <taxon>Bacillati</taxon>
        <taxon>Actinomycetota</taxon>
        <taxon>Actinomycetes</taxon>
        <taxon>Micrococcales</taxon>
        <taxon>Promicromonosporaceae</taxon>
        <taxon>Krasilnikoviella</taxon>
    </lineage>
</organism>
<reference evidence="13 14" key="1">
    <citation type="submission" date="2017-02" db="EMBL/GenBank/DDBJ databases">
        <authorList>
            <person name="Peterson S.W."/>
        </authorList>
    </citation>
    <scope>NUCLEOTIDE SEQUENCE [LARGE SCALE GENOMIC DNA]</scope>
    <source>
        <strain evidence="13 14">DSM 21481</strain>
    </source>
</reference>
<keyword evidence="10" id="KW-0812">Transmembrane</keyword>
<keyword evidence="3" id="KW-0597">Phosphoprotein</keyword>
<feature type="region of interest" description="Disordered" evidence="9">
    <location>
        <begin position="358"/>
        <end position="378"/>
    </location>
</feature>
<protein>
    <recommendedName>
        <fullName evidence="2">histidine kinase</fullName>
        <ecNumber evidence="2">2.7.13.3</ecNumber>
    </recommendedName>
</protein>
<evidence type="ECO:0000256" key="5">
    <source>
        <dbReference type="ARBA" id="ARBA00022741"/>
    </source>
</evidence>
<gene>
    <name evidence="13" type="ORF">SAMN04324258_0928</name>
</gene>
<evidence type="ECO:0000259" key="11">
    <source>
        <dbReference type="Pfam" id="PF02518"/>
    </source>
</evidence>
<dbReference type="EC" id="2.7.13.3" evidence="2"/>
<feature type="transmembrane region" description="Helical" evidence="10">
    <location>
        <begin position="39"/>
        <end position="61"/>
    </location>
</feature>
<evidence type="ECO:0000256" key="6">
    <source>
        <dbReference type="ARBA" id="ARBA00022777"/>
    </source>
</evidence>
<feature type="transmembrane region" description="Helical" evidence="10">
    <location>
        <begin position="158"/>
        <end position="178"/>
    </location>
</feature>
<dbReference type="Pfam" id="PF02518">
    <property type="entry name" value="HATPase_c"/>
    <property type="match status" value="1"/>
</dbReference>
<dbReference type="PANTHER" id="PTHR24421:SF10">
    <property type="entry name" value="NITRATE_NITRITE SENSOR PROTEIN NARQ"/>
    <property type="match status" value="1"/>
</dbReference>
<dbReference type="Gene3D" id="1.20.5.1930">
    <property type="match status" value="1"/>
</dbReference>
<evidence type="ECO:0000256" key="4">
    <source>
        <dbReference type="ARBA" id="ARBA00022679"/>
    </source>
</evidence>
<comment type="catalytic activity">
    <reaction evidence="1">
        <text>ATP + protein L-histidine = ADP + protein N-phospho-L-histidine.</text>
        <dbReference type="EC" id="2.7.13.3"/>
    </reaction>
</comment>
<dbReference type="GO" id="GO:0000155">
    <property type="term" value="F:phosphorelay sensor kinase activity"/>
    <property type="evidence" value="ECO:0007669"/>
    <property type="project" value="InterPro"/>
</dbReference>
<evidence type="ECO:0000256" key="9">
    <source>
        <dbReference type="SAM" id="MobiDB-lite"/>
    </source>
</evidence>
<dbReference type="InterPro" id="IPR011712">
    <property type="entry name" value="Sig_transdc_His_kin_sub3_dim/P"/>
</dbReference>
<feature type="transmembrane region" description="Helical" evidence="10">
    <location>
        <begin position="99"/>
        <end position="121"/>
    </location>
</feature>
<accession>A0A1T5IV04</accession>
<dbReference type="GO" id="GO:0016020">
    <property type="term" value="C:membrane"/>
    <property type="evidence" value="ECO:0007669"/>
    <property type="project" value="InterPro"/>
</dbReference>
<dbReference type="EMBL" id="FUZQ01000001">
    <property type="protein sequence ID" value="SKC42798.1"/>
    <property type="molecule type" value="Genomic_DNA"/>
</dbReference>
<evidence type="ECO:0000256" key="10">
    <source>
        <dbReference type="SAM" id="Phobius"/>
    </source>
</evidence>
<dbReference type="PANTHER" id="PTHR24421">
    <property type="entry name" value="NITRATE/NITRITE SENSOR PROTEIN NARX-RELATED"/>
    <property type="match status" value="1"/>
</dbReference>